<name>A0ABW5LN39_9FLAO</name>
<proteinExistence type="predicted"/>
<accession>A0ABW5LN39</accession>
<sequence>MAQLKGVGVNKLDGGLGRRNPSTDNVVALVAAMPVVGLGVNLNEATELLQISDAETLGIDAAYDANNTVLVYHHISEIFRLSPDATVYLIPTATGVSVSDILADILPTIRANQDIKGFGFVGFNDTLNDMATKVEAVQTGLVNVLLSENRYVDFALLEGKGSGVNIAANTIADLREKNAPQVSVVIAQDPNIASIDAAYNNYAAVGSVLGMISVRSVNENIGSVNIKNKPFIKRGAPDYSLTDSVLDIWLDANLSDGNLAQSLSRTDLKTLTNKAYIYASSFEGYGGIFLSNSPTAIEKSSDYGFIENNRTWNKAARVVRQALIPEVKGVVKKDPQTGFIKSTSISRWEGLLNSSMEQMIIDDEISGFDIYIDPKQYVDQETALKVKVQVVKDDIVHEFEVDLGYTKQIQ</sequence>
<dbReference type="Proteomes" id="UP001597508">
    <property type="component" value="Unassembled WGS sequence"/>
</dbReference>
<evidence type="ECO:0000313" key="2">
    <source>
        <dbReference type="Proteomes" id="UP001597508"/>
    </source>
</evidence>
<comment type="caution">
    <text evidence="1">The sequence shown here is derived from an EMBL/GenBank/DDBJ whole genome shotgun (WGS) entry which is preliminary data.</text>
</comment>
<dbReference type="Pfam" id="PF10758">
    <property type="entry name" value="DUF2586"/>
    <property type="match status" value="1"/>
</dbReference>
<protein>
    <submittedName>
        <fullName evidence="1">DUF2586 family protein</fullName>
    </submittedName>
</protein>
<organism evidence="1 2">
    <name type="scientific">Pseudotenacibaculum haliotis</name>
    <dbReference type="NCBI Taxonomy" id="1862138"/>
    <lineage>
        <taxon>Bacteria</taxon>
        <taxon>Pseudomonadati</taxon>
        <taxon>Bacteroidota</taxon>
        <taxon>Flavobacteriia</taxon>
        <taxon>Flavobacteriales</taxon>
        <taxon>Flavobacteriaceae</taxon>
        <taxon>Pseudotenacibaculum</taxon>
    </lineage>
</organism>
<reference evidence="2" key="1">
    <citation type="journal article" date="2019" name="Int. J. Syst. Evol. Microbiol.">
        <title>The Global Catalogue of Microorganisms (GCM) 10K type strain sequencing project: providing services to taxonomists for standard genome sequencing and annotation.</title>
        <authorList>
            <consortium name="The Broad Institute Genomics Platform"/>
            <consortium name="The Broad Institute Genome Sequencing Center for Infectious Disease"/>
            <person name="Wu L."/>
            <person name="Ma J."/>
        </authorList>
    </citation>
    <scope>NUCLEOTIDE SEQUENCE [LARGE SCALE GENOMIC DNA]</scope>
    <source>
        <strain evidence="2">KCTC 52127</strain>
    </source>
</reference>
<dbReference type="InterPro" id="IPR019694">
    <property type="entry name" value="Phage_HP1_Orf23"/>
</dbReference>
<evidence type="ECO:0000313" key="1">
    <source>
        <dbReference type="EMBL" id="MFD2566080.1"/>
    </source>
</evidence>
<dbReference type="RefSeq" id="WP_379664802.1">
    <property type="nucleotide sequence ID" value="NZ_JBHULH010000001.1"/>
</dbReference>
<keyword evidence="2" id="KW-1185">Reference proteome</keyword>
<dbReference type="EMBL" id="JBHULH010000001">
    <property type="protein sequence ID" value="MFD2566080.1"/>
    <property type="molecule type" value="Genomic_DNA"/>
</dbReference>
<gene>
    <name evidence="1" type="ORF">ACFSRZ_01775</name>
</gene>